<accession>A0ABR3L0Q2</accession>
<evidence type="ECO:0000313" key="8">
    <source>
        <dbReference type="Proteomes" id="UP001558632"/>
    </source>
</evidence>
<keyword evidence="3 4" id="KW-0539">Nucleus</keyword>
<name>A0ABR3L0Q2_TRISP</name>
<protein>
    <recommendedName>
        <fullName evidence="4">Nitric oxide synthase-interacting protein homolog</fullName>
    </recommendedName>
</protein>
<sequence>MTRHQKNATASTVYSYHERKKDQKASGYGTLEERLEKAALKDFDCCSLTLQRCKDPVVNQDGYLFEYEAILKYILHQKKEIARKSKLYANYLEKKQQEEVEMQNAEYNKQVRKFVASEATPARRMNVEDDSSLATTSTGLGNQKSRSFWVPGSEMAKESAVEKPDTKVLCPVTESEVFTKKDVYVCALTGDILTNSVPCAVLKTSGNVITVSALEKVVKKDMIDPFNGRKLTDKDIILLQRGGTGFAATNEKLNAKLSRPVMELQ</sequence>
<dbReference type="PANTHER" id="PTHR13063">
    <property type="entry name" value="ENOS INTERACTING PROTEIN"/>
    <property type="match status" value="1"/>
</dbReference>
<feature type="compositionally biased region" description="Polar residues" evidence="5">
    <location>
        <begin position="132"/>
        <end position="146"/>
    </location>
</feature>
<gene>
    <name evidence="7" type="ORF">TSPI_06568</name>
</gene>
<dbReference type="PIRSF" id="PIRSF023577">
    <property type="entry name" value="ENOS_interacting"/>
    <property type="match status" value="1"/>
</dbReference>
<evidence type="ECO:0000256" key="5">
    <source>
        <dbReference type="SAM" id="MobiDB-lite"/>
    </source>
</evidence>
<proteinExistence type="inferred from homology"/>
<comment type="similarity">
    <text evidence="2 4">Belongs to the NOSIP family.</text>
</comment>
<dbReference type="PANTHER" id="PTHR13063:SF10">
    <property type="entry name" value="NITRIC OXIDE SYNTHASE-INTERACTING PROTEIN"/>
    <property type="match status" value="1"/>
</dbReference>
<feature type="domain" description="Nitric oxide synthase-interacting protein zinc-finger" evidence="6">
    <location>
        <begin position="4"/>
        <end position="78"/>
    </location>
</feature>
<reference evidence="7 8" key="1">
    <citation type="submission" date="2024-07" db="EMBL/GenBank/DDBJ databases">
        <title>Enhanced genomic and transcriptomic resources for Trichinella pseudospiralis and T. spiralis underpin the discovery of pronounced molecular differences between stages and species.</title>
        <authorList>
            <person name="Pasi K.K."/>
            <person name="La Rosa G."/>
            <person name="Gomez-Morales M.A."/>
            <person name="Tosini F."/>
            <person name="Sumanam S."/>
            <person name="Young N.D."/>
            <person name="Chang B.C."/>
            <person name="Robin G.B."/>
        </authorList>
    </citation>
    <scope>NUCLEOTIDE SEQUENCE [LARGE SCALE GENOMIC DNA]</scope>
    <source>
        <strain evidence="7">ISS534</strain>
    </source>
</reference>
<dbReference type="Proteomes" id="UP001558632">
    <property type="component" value="Unassembled WGS sequence"/>
</dbReference>
<feature type="region of interest" description="Disordered" evidence="5">
    <location>
        <begin position="126"/>
        <end position="146"/>
    </location>
</feature>
<evidence type="ECO:0000256" key="4">
    <source>
        <dbReference type="PIRNR" id="PIRNR023577"/>
    </source>
</evidence>
<evidence type="ECO:0000256" key="3">
    <source>
        <dbReference type="ARBA" id="ARBA00023242"/>
    </source>
</evidence>
<dbReference type="InterPro" id="IPR031790">
    <property type="entry name" value="Znf-NOSIP"/>
</dbReference>
<organism evidence="7 8">
    <name type="scientific">Trichinella spiralis</name>
    <name type="common">Trichina worm</name>
    <dbReference type="NCBI Taxonomy" id="6334"/>
    <lineage>
        <taxon>Eukaryota</taxon>
        <taxon>Metazoa</taxon>
        <taxon>Ecdysozoa</taxon>
        <taxon>Nematoda</taxon>
        <taxon>Enoplea</taxon>
        <taxon>Dorylaimia</taxon>
        <taxon>Trichinellida</taxon>
        <taxon>Trichinellidae</taxon>
        <taxon>Trichinella</taxon>
    </lineage>
</organism>
<dbReference type="EMBL" id="JBEUSY010000004">
    <property type="protein sequence ID" value="KAL1246433.1"/>
    <property type="molecule type" value="Genomic_DNA"/>
</dbReference>
<comment type="caution">
    <text evidence="7">The sequence shown here is derived from an EMBL/GenBank/DDBJ whole genome shotgun (WGS) entry which is preliminary data.</text>
</comment>
<dbReference type="CDD" id="cd16661">
    <property type="entry name" value="RING-Ubox1_NOSIP"/>
    <property type="match status" value="1"/>
</dbReference>
<dbReference type="Pfam" id="PF15906">
    <property type="entry name" value="zf-NOSIP"/>
    <property type="match status" value="1"/>
</dbReference>
<comment type="subcellular location">
    <subcellularLocation>
        <location evidence="1 4">Nucleus</location>
    </subcellularLocation>
</comment>
<keyword evidence="8" id="KW-1185">Reference proteome</keyword>
<evidence type="ECO:0000256" key="1">
    <source>
        <dbReference type="ARBA" id="ARBA00004123"/>
    </source>
</evidence>
<dbReference type="InterPro" id="IPR016818">
    <property type="entry name" value="NOSIP"/>
</dbReference>
<dbReference type="CDD" id="cd16662">
    <property type="entry name" value="RING-Ubox2_NOSIP"/>
    <property type="match status" value="1"/>
</dbReference>
<dbReference type="Gene3D" id="3.30.40.10">
    <property type="entry name" value="Zinc/RING finger domain, C3HC4 (zinc finger)"/>
    <property type="match status" value="2"/>
</dbReference>
<evidence type="ECO:0000259" key="6">
    <source>
        <dbReference type="Pfam" id="PF15906"/>
    </source>
</evidence>
<evidence type="ECO:0000256" key="2">
    <source>
        <dbReference type="ARBA" id="ARBA00008126"/>
    </source>
</evidence>
<evidence type="ECO:0000313" key="7">
    <source>
        <dbReference type="EMBL" id="KAL1246433.1"/>
    </source>
</evidence>
<dbReference type="InterPro" id="IPR013083">
    <property type="entry name" value="Znf_RING/FYVE/PHD"/>
</dbReference>
<dbReference type="SUPFAM" id="SSF57850">
    <property type="entry name" value="RING/U-box"/>
    <property type="match status" value="2"/>
</dbReference>